<protein>
    <submittedName>
        <fullName evidence="8">DNA internalization-related competence protein ComEC/Rec2</fullName>
    </submittedName>
</protein>
<proteinExistence type="predicted"/>
<feature type="transmembrane region" description="Helical" evidence="6">
    <location>
        <begin position="25"/>
        <end position="42"/>
    </location>
</feature>
<evidence type="ECO:0000259" key="7">
    <source>
        <dbReference type="SMART" id="SM00849"/>
    </source>
</evidence>
<feature type="transmembrane region" description="Helical" evidence="6">
    <location>
        <begin position="356"/>
        <end position="374"/>
    </location>
</feature>
<dbReference type="Pfam" id="PF03772">
    <property type="entry name" value="Competence"/>
    <property type="match status" value="1"/>
</dbReference>
<comment type="subcellular location">
    <subcellularLocation>
        <location evidence="1">Cell membrane</location>
        <topology evidence="1">Multi-pass membrane protein</topology>
    </subcellularLocation>
</comment>
<evidence type="ECO:0000256" key="2">
    <source>
        <dbReference type="ARBA" id="ARBA00022475"/>
    </source>
</evidence>
<dbReference type="NCBIfam" id="TIGR00360">
    <property type="entry name" value="ComEC_N-term"/>
    <property type="match status" value="1"/>
</dbReference>
<dbReference type="SMART" id="SM00849">
    <property type="entry name" value="Lactamase_B"/>
    <property type="match status" value="1"/>
</dbReference>
<comment type="caution">
    <text evidence="8">The sequence shown here is derived from an EMBL/GenBank/DDBJ whole genome shotgun (WGS) entry which is preliminary data.</text>
</comment>
<dbReference type="NCBIfam" id="TIGR00361">
    <property type="entry name" value="ComEC_Rec2"/>
    <property type="match status" value="1"/>
</dbReference>
<evidence type="ECO:0000313" key="9">
    <source>
        <dbReference type="Proteomes" id="UP001500547"/>
    </source>
</evidence>
<keyword evidence="5 6" id="KW-0472">Membrane</keyword>
<dbReference type="InterPro" id="IPR036866">
    <property type="entry name" value="RibonucZ/Hydroxyglut_hydro"/>
</dbReference>
<organism evidence="8 9">
    <name type="scientific">Viridibacterium curvum</name>
    <dbReference type="NCBI Taxonomy" id="1101404"/>
    <lineage>
        <taxon>Bacteria</taxon>
        <taxon>Pseudomonadati</taxon>
        <taxon>Pseudomonadota</taxon>
        <taxon>Betaproteobacteria</taxon>
        <taxon>Rhodocyclales</taxon>
        <taxon>Rhodocyclaceae</taxon>
        <taxon>Viridibacterium</taxon>
    </lineage>
</organism>
<evidence type="ECO:0000313" key="8">
    <source>
        <dbReference type="EMBL" id="GAA5159695.1"/>
    </source>
</evidence>
<feature type="transmembrane region" description="Helical" evidence="6">
    <location>
        <begin position="394"/>
        <end position="412"/>
    </location>
</feature>
<dbReference type="PANTHER" id="PTHR30619:SF1">
    <property type="entry name" value="RECOMBINATION PROTEIN 2"/>
    <property type="match status" value="1"/>
</dbReference>
<dbReference type="InterPro" id="IPR004477">
    <property type="entry name" value="ComEC_N"/>
</dbReference>
<dbReference type="InterPro" id="IPR035681">
    <property type="entry name" value="ComA-like_MBL"/>
</dbReference>
<dbReference type="Gene3D" id="3.60.15.10">
    <property type="entry name" value="Ribonuclease Z/Hydroxyacylglutathione hydrolase-like"/>
    <property type="match status" value="1"/>
</dbReference>
<dbReference type="Pfam" id="PF13567">
    <property type="entry name" value="DUF4131"/>
    <property type="match status" value="1"/>
</dbReference>
<reference evidence="9" key="1">
    <citation type="journal article" date="2019" name="Int. J. Syst. Evol. Microbiol.">
        <title>The Global Catalogue of Microorganisms (GCM) 10K type strain sequencing project: providing services to taxonomists for standard genome sequencing and annotation.</title>
        <authorList>
            <consortium name="The Broad Institute Genomics Platform"/>
            <consortium name="The Broad Institute Genome Sequencing Center for Infectious Disease"/>
            <person name="Wu L."/>
            <person name="Ma J."/>
        </authorList>
    </citation>
    <scope>NUCLEOTIDE SEQUENCE [LARGE SCALE GENOMIC DNA]</scope>
    <source>
        <strain evidence="9">JCM 18715</strain>
    </source>
</reference>
<dbReference type="Pfam" id="PF00753">
    <property type="entry name" value="Lactamase_B"/>
    <property type="match status" value="1"/>
</dbReference>
<dbReference type="CDD" id="cd07731">
    <property type="entry name" value="ComA-like_MBL-fold"/>
    <property type="match status" value="1"/>
</dbReference>
<feature type="transmembrane region" description="Helical" evidence="6">
    <location>
        <begin position="475"/>
        <end position="491"/>
    </location>
</feature>
<gene>
    <name evidence="8" type="ORF">GCM10025770_06410</name>
</gene>
<evidence type="ECO:0000256" key="3">
    <source>
        <dbReference type="ARBA" id="ARBA00022692"/>
    </source>
</evidence>
<evidence type="ECO:0000256" key="5">
    <source>
        <dbReference type="ARBA" id="ARBA00023136"/>
    </source>
</evidence>
<feature type="transmembrane region" description="Helical" evidence="6">
    <location>
        <begin position="49"/>
        <end position="68"/>
    </location>
</feature>
<keyword evidence="3 6" id="KW-0812">Transmembrane</keyword>
<dbReference type="InterPro" id="IPR001279">
    <property type="entry name" value="Metallo-B-lactamas"/>
</dbReference>
<keyword evidence="4 6" id="KW-1133">Transmembrane helix</keyword>
<feature type="domain" description="Metallo-beta-lactamase" evidence="7">
    <location>
        <begin position="530"/>
        <end position="722"/>
    </location>
</feature>
<dbReference type="SUPFAM" id="SSF56281">
    <property type="entry name" value="Metallo-hydrolase/oxidoreductase"/>
    <property type="match status" value="1"/>
</dbReference>
<feature type="transmembrane region" description="Helical" evidence="6">
    <location>
        <begin position="449"/>
        <end position="469"/>
    </location>
</feature>
<feature type="transmembrane region" description="Helical" evidence="6">
    <location>
        <begin position="285"/>
        <end position="303"/>
    </location>
</feature>
<dbReference type="EMBL" id="BAABLD010000002">
    <property type="protein sequence ID" value="GAA5159695.1"/>
    <property type="molecule type" value="Genomic_DNA"/>
</dbReference>
<name>A0ABP9QCP9_9RHOO</name>
<keyword evidence="9" id="KW-1185">Reference proteome</keyword>
<dbReference type="PANTHER" id="PTHR30619">
    <property type="entry name" value="DNA INTERNALIZATION/COMPETENCE PROTEIN COMEC/REC2"/>
    <property type="match status" value="1"/>
</dbReference>
<evidence type="ECO:0000256" key="6">
    <source>
        <dbReference type="SAM" id="Phobius"/>
    </source>
</evidence>
<accession>A0ABP9QCP9</accession>
<evidence type="ECO:0000256" key="4">
    <source>
        <dbReference type="ARBA" id="ARBA00022989"/>
    </source>
</evidence>
<dbReference type="Proteomes" id="UP001500547">
    <property type="component" value="Unassembled WGS sequence"/>
</dbReference>
<dbReference type="InterPro" id="IPR025405">
    <property type="entry name" value="DUF4131"/>
</dbReference>
<feature type="transmembrane region" description="Helical" evidence="6">
    <location>
        <begin position="250"/>
        <end position="273"/>
    </location>
</feature>
<dbReference type="InterPro" id="IPR004797">
    <property type="entry name" value="Competence_ComEC/Rec2"/>
</dbReference>
<dbReference type="InterPro" id="IPR052159">
    <property type="entry name" value="Competence_DNA_uptake"/>
</dbReference>
<keyword evidence="2" id="KW-1003">Cell membrane</keyword>
<feature type="transmembrane region" description="Helical" evidence="6">
    <location>
        <begin position="333"/>
        <end position="350"/>
    </location>
</feature>
<evidence type="ECO:0000256" key="1">
    <source>
        <dbReference type="ARBA" id="ARBA00004651"/>
    </source>
</evidence>
<sequence length="774" mass="84410">MRLMILAFALGVCICQKLAQLWPWENALALAAVMLGLFVVFRRRLMPRAAVGLALAACMAVGLGYASLRADLRLAAGLDAALEGQDVEVRGYVADLPDRGERSQRFQFVATERPPGVPERLLLSWYDGVGAAHMAPTMRGGERWSLSVRLRRPHGNLNPHGFDYEAWLFERNIRAVGYVRSKGSSRRLADLALGFDPLIQRARQVVRERFERVLPQGEWSGVLSALAVGDQSAVPPSQWRLFSETGITHLMSISGGHVTLFAALVAWLVRLGWSRIPVLCLRLPAQKAAVSGGVLAAFVYVMLSGFGVPAQRTLYMLLAVAVGMWSGRQTGPWRGLMLGLLVVLLIDPWAPLSAGFWLSFGAVAALSWAGMAALRSENGVRGWMLTQLRAQWAILLLSLPLLLGIFQQFSLISPLANAVAIPVVSAVVTPLALLFALIPLPSLAELAHLILSVLMHFVQCLAALPVATWQQAAPPMWLVCLAALGGFWALLPRGIPCRWPALLLLPPMLAWSPLRPADGEHLATVIDVGQGLAVHVQTAQHDLLFDAGPQYSLESDSGERVIHPYLRAQGVSRLDRLVVSHADTDHSGGAASLMARMPVDDLMSSLDASHPLVTQARQHVPCVRGQRWEWDGVRFEVLHPAADFQAGKDNDRSCVLKVSGRNGRLLLTGDIELKAENALLEEDAGALRSDDMVAPHHGSRTSSQQAFIDAVGAERVIFTTGYRNRFGHPHPVIVERYVASGAKLYRSDQDGAVQLASGQTLTQRSVARRYWHGR</sequence>
<feature type="transmembrane region" description="Helical" evidence="6">
    <location>
        <begin position="418"/>
        <end position="437"/>
    </location>
</feature>